<dbReference type="EMBL" id="CAJQUM010000001">
    <property type="protein sequence ID" value="CAG4885327.1"/>
    <property type="molecule type" value="Genomic_DNA"/>
</dbReference>
<gene>
    <name evidence="1" type="ORF">GTOL_13210</name>
</gene>
<keyword evidence="2" id="KW-1185">Reference proteome</keyword>
<dbReference type="Proteomes" id="UP000742786">
    <property type="component" value="Unassembled WGS sequence"/>
</dbReference>
<organism evidence="1 2">
    <name type="scientific">Georgfuchsia toluolica</name>
    <dbReference type="NCBI Taxonomy" id="424218"/>
    <lineage>
        <taxon>Bacteria</taxon>
        <taxon>Pseudomonadati</taxon>
        <taxon>Pseudomonadota</taxon>
        <taxon>Betaproteobacteria</taxon>
        <taxon>Nitrosomonadales</taxon>
        <taxon>Sterolibacteriaceae</taxon>
        <taxon>Georgfuchsia</taxon>
    </lineage>
</organism>
<dbReference type="RefSeq" id="WP_220637078.1">
    <property type="nucleotide sequence ID" value="NZ_CAJQUM010000001.1"/>
</dbReference>
<sequence>MSKLAHSNDATMEEIECNARDAVDEPPVRWKKVHTTDELKEFYRSVLPAIREAARELGYAIGLHGSMTRDLDLIAVPWVEGHATKDQLAHAIAYVACGISREGNYDWTVKPAGRVAVSIPICWTADNRPSAGHIDLSVMVA</sequence>
<accession>A0A916NAF2</accession>
<evidence type="ECO:0000313" key="1">
    <source>
        <dbReference type="EMBL" id="CAG4885327.1"/>
    </source>
</evidence>
<protein>
    <submittedName>
        <fullName evidence="1">Uncharacterized protein</fullName>
    </submittedName>
</protein>
<reference evidence="1" key="1">
    <citation type="submission" date="2021-04" db="EMBL/GenBank/DDBJ databases">
        <authorList>
            <person name="Hornung B."/>
        </authorList>
    </citation>
    <scope>NUCLEOTIDE SEQUENCE</scope>
    <source>
        <strain evidence="1">G5G6</strain>
    </source>
</reference>
<proteinExistence type="predicted"/>
<comment type="caution">
    <text evidence="1">The sequence shown here is derived from an EMBL/GenBank/DDBJ whole genome shotgun (WGS) entry which is preliminary data.</text>
</comment>
<name>A0A916NAF2_9PROT</name>
<evidence type="ECO:0000313" key="2">
    <source>
        <dbReference type="Proteomes" id="UP000742786"/>
    </source>
</evidence>
<dbReference type="AlphaFoldDB" id="A0A916NAF2"/>